<dbReference type="InterPro" id="IPR004360">
    <property type="entry name" value="Glyas_Fos-R_dOase_dom"/>
</dbReference>
<evidence type="ECO:0000313" key="4">
    <source>
        <dbReference type="Proteomes" id="UP000000269"/>
    </source>
</evidence>
<dbReference type="KEGG" id="aoe:Clos_2355"/>
<dbReference type="Proteomes" id="UP000000269">
    <property type="component" value="Chromosome"/>
</dbReference>
<feature type="domain" description="VOC" evidence="2">
    <location>
        <begin position="3"/>
        <end position="120"/>
    </location>
</feature>
<organism evidence="3 4">
    <name type="scientific">Alkaliphilus oremlandii (strain OhILAs)</name>
    <name type="common">Clostridium oremlandii (strain OhILAs)</name>
    <dbReference type="NCBI Taxonomy" id="350688"/>
    <lineage>
        <taxon>Bacteria</taxon>
        <taxon>Bacillati</taxon>
        <taxon>Bacillota</taxon>
        <taxon>Clostridia</taxon>
        <taxon>Peptostreptococcales</taxon>
        <taxon>Natronincolaceae</taxon>
        <taxon>Alkaliphilus</taxon>
    </lineage>
</organism>
<evidence type="ECO:0000256" key="1">
    <source>
        <dbReference type="ARBA" id="ARBA00022723"/>
    </source>
</evidence>
<keyword evidence="1" id="KW-0479">Metal-binding</keyword>
<dbReference type="Pfam" id="PF00903">
    <property type="entry name" value="Glyoxalase"/>
    <property type="match status" value="1"/>
</dbReference>
<evidence type="ECO:0000313" key="3">
    <source>
        <dbReference type="EMBL" id="ABW19887.1"/>
    </source>
</evidence>
<dbReference type="AlphaFoldDB" id="A8MJA5"/>
<dbReference type="InterPro" id="IPR051785">
    <property type="entry name" value="MMCE/EMCE_epimerase"/>
</dbReference>
<dbReference type="PANTHER" id="PTHR43048">
    <property type="entry name" value="METHYLMALONYL-COA EPIMERASE"/>
    <property type="match status" value="1"/>
</dbReference>
<accession>A8MJA5</accession>
<dbReference type="CDD" id="cd06587">
    <property type="entry name" value="VOC"/>
    <property type="match status" value="1"/>
</dbReference>
<dbReference type="SUPFAM" id="SSF54593">
    <property type="entry name" value="Glyoxalase/Bleomycin resistance protein/Dihydroxybiphenyl dioxygenase"/>
    <property type="match status" value="1"/>
</dbReference>
<reference evidence="4" key="1">
    <citation type="submission" date="2007-10" db="EMBL/GenBank/DDBJ databases">
        <title>Complete genome of Alkaliphilus oremlandii OhILAs.</title>
        <authorList>
            <person name="Copeland A."/>
            <person name="Lucas S."/>
            <person name="Lapidus A."/>
            <person name="Barry K."/>
            <person name="Detter J.C."/>
            <person name="Glavina del Rio T."/>
            <person name="Hammon N."/>
            <person name="Israni S."/>
            <person name="Dalin E."/>
            <person name="Tice H."/>
            <person name="Pitluck S."/>
            <person name="Chain P."/>
            <person name="Malfatti S."/>
            <person name="Shin M."/>
            <person name="Vergez L."/>
            <person name="Schmutz J."/>
            <person name="Larimer F."/>
            <person name="Land M."/>
            <person name="Hauser L."/>
            <person name="Kyrpides N."/>
            <person name="Mikhailova N."/>
            <person name="Stolz J.F."/>
            <person name="Dawson A."/>
            <person name="Fisher E."/>
            <person name="Crable B."/>
            <person name="Perera E."/>
            <person name="Lisak J."/>
            <person name="Ranganathan M."/>
            <person name="Basu P."/>
            <person name="Richardson P."/>
        </authorList>
    </citation>
    <scope>NUCLEOTIDE SEQUENCE [LARGE SCALE GENOMIC DNA]</scope>
    <source>
        <strain evidence="4">OhILAs</strain>
    </source>
</reference>
<dbReference type="EMBL" id="CP000853">
    <property type="protein sequence ID" value="ABW19887.1"/>
    <property type="molecule type" value="Genomic_DNA"/>
</dbReference>
<keyword evidence="3" id="KW-0223">Dioxygenase</keyword>
<keyword evidence="3" id="KW-0560">Oxidoreductase</keyword>
<gene>
    <name evidence="3" type="ordered locus">Clos_2355</name>
</gene>
<dbReference type="GO" id="GO:0046491">
    <property type="term" value="P:L-methylmalonyl-CoA metabolic process"/>
    <property type="evidence" value="ECO:0007669"/>
    <property type="project" value="TreeGrafter"/>
</dbReference>
<proteinExistence type="predicted"/>
<sequence>MYPMSHVGVRVKNMQVSTEFYCKVLECTVTGSLENEIRKIVFLKAGNSVIELIHKFEDNEKRSAGPVDHIAFAVENLEREIERLKNLGVQIIGGIIQVTERMRVIFFEGPDGERLEFVEQK</sequence>
<dbReference type="PANTHER" id="PTHR43048:SF3">
    <property type="entry name" value="METHYLMALONYL-COA EPIMERASE, MITOCHONDRIAL"/>
    <property type="match status" value="1"/>
</dbReference>
<keyword evidence="4" id="KW-1185">Reference proteome</keyword>
<dbReference type="eggNOG" id="COG0346">
    <property type="taxonomic scope" value="Bacteria"/>
</dbReference>
<dbReference type="PROSITE" id="PS51819">
    <property type="entry name" value="VOC"/>
    <property type="match status" value="1"/>
</dbReference>
<dbReference type="GO" id="GO:0004493">
    <property type="term" value="F:methylmalonyl-CoA epimerase activity"/>
    <property type="evidence" value="ECO:0007669"/>
    <property type="project" value="TreeGrafter"/>
</dbReference>
<protein>
    <submittedName>
        <fullName evidence="3">Glyoxalase/bleomycin resistance protein/dioxygenase</fullName>
    </submittedName>
</protein>
<dbReference type="STRING" id="350688.Clos_2355"/>
<name>A8MJA5_ALKOO</name>
<dbReference type="InterPro" id="IPR029068">
    <property type="entry name" value="Glyas_Bleomycin-R_OHBP_Dase"/>
</dbReference>
<dbReference type="OrthoDB" id="9788468at2"/>
<dbReference type="GO" id="GO:0046872">
    <property type="term" value="F:metal ion binding"/>
    <property type="evidence" value="ECO:0007669"/>
    <property type="project" value="UniProtKB-KW"/>
</dbReference>
<dbReference type="Gene3D" id="3.10.180.10">
    <property type="entry name" value="2,3-Dihydroxybiphenyl 1,2-Dioxygenase, domain 1"/>
    <property type="match status" value="1"/>
</dbReference>
<evidence type="ECO:0000259" key="2">
    <source>
        <dbReference type="PROSITE" id="PS51819"/>
    </source>
</evidence>
<dbReference type="RefSeq" id="WP_012160194.1">
    <property type="nucleotide sequence ID" value="NC_009922.1"/>
</dbReference>
<dbReference type="HOGENOM" id="CLU_046006_8_2_9"/>
<dbReference type="GO" id="GO:0051213">
    <property type="term" value="F:dioxygenase activity"/>
    <property type="evidence" value="ECO:0007669"/>
    <property type="project" value="UniProtKB-KW"/>
</dbReference>
<dbReference type="InterPro" id="IPR037523">
    <property type="entry name" value="VOC_core"/>
</dbReference>